<dbReference type="AlphaFoldDB" id="A0A194RG03"/>
<protein>
    <submittedName>
        <fullName evidence="1">Uncharacterized protein</fullName>
    </submittedName>
</protein>
<name>A0A194RG03_PAPMA</name>
<dbReference type="Proteomes" id="UP000053240">
    <property type="component" value="Unassembled WGS sequence"/>
</dbReference>
<dbReference type="EMBL" id="KQ460207">
    <property type="protein sequence ID" value="KPJ16743.1"/>
    <property type="molecule type" value="Genomic_DNA"/>
</dbReference>
<reference evidence="1 2" key="1">
    <citation type="journal article" date="2015" name="Nat. Commun.">
        <title>Outbred genome sequencing and CRISPR/Cas9 gene editing in butterflies.</title>
        <authorList>
            <person name="Li X."/>
            <person name="Fan D."/>
            <person name="Zhang W."/>
            <person name="Liu G."/>
            <person name="Zhang L."/>
            <person name="Zhao L."/>
            <person name="Fang X."/>
            <person name="Chen L."/>
            <person name="Dong Y."/>
            <person name="Chen Y."/>
            <person name="Ding Y."/>
            <person name="Zhao R."/>
            <person name="Feng M."/>
            <person name="Zhu Y."/>
            <person name="Feng Y."/>
            <person name="Jiang X."/>
            <person name="Zhu D."/>
            <person name="Xiang H."/>
            <person name="Feng X."/>
            <person name="Li S."/>
            <person name="Wang J."/>
            <person name="Zhang G."/>
            <person name="Kronforst M.R."/>
            <person name="Wang W."/>
        </authorList>
    </citation>
    <scope>NUCLEOTIDE SEQUENCE [LARGE SCALE GENOMIC DNA]</scope>
    <source>
        <strain evidence="1">Ya'a_city_454_Pm</strain>
        <tissue evidence="1">Whole body</tissue>
    </source>
</reference>
<accession>A0A194RG03</accession>
<dbReference type="InParanoid" id="A0A194RG03"/>
<evidence type="ECO:0000313" key="2">
    <source>
        <dbReference type="Proteomes" id="UP000053240"/>
    </source>
</evidence>
<organism evidence="1 2">
    <name type="scientific">Papilio machaon</name>
    <name type="common">Old World swallowtail butterfly</name>
    <dbReference type="NCBI Taxonomy" id="76193"/>
    <lineage>
        <taxon>Eukaryota</taxon>
        <taxon>Metazoa</taxon>
        <taxon>Ecdysozoa</taxon>
        <taxon>Arthropoda</taxon>
        <taxon>Hexapoda</taxon>
        <taxon>Insecta</taxon>
        <taxon>Pterygota</taxon>
        <taxon>Neoptera</taxon>
        <taxon>Endopterygota</taxon>
        <taxon>Lepidoptera</taxon>
        <taxon>Glossata</taxon>
        <taxon>Ditrysia</taxon>
        <taxon>Papilionoidea</taxon>
        <taxon>Papilionidae</taxon>
        <taxon>Papilioninae</taxon>
        <taxon>Papilio</taxon>
    </lineage>
</organism>
<keyword evidence="2" id="KW-1185">Reference proteome</keyword>
<gene>
    <name evidence="1" type="ORF">RR48_10342</name>
</gene>
<sequence>MGAEDTFSHNSVEGLVWVVDVLERDAVELAFVDVGNAVIFASLGTTAGRLEVVFEPVRRKPMETHINNVEHWASKHTSYWYSEPTTWALRLLNWAVSNSSNSREGIGIP</sequence>
<evidence type="ECO:0000313" key="1">
    <source>
        <dbReference type="EMBL" id="KPJ16743.1"/>
    </source>
</evidence>
<proteinExistence type="predicted"/>